<evidence type="ECO:0000256" key="1">
    <source>
        <dbReference type="SAM" id="Phobius"/>
    </source>
</evidence>
<organism evidence="3 4">
    <name type="scientific">Linum tenue</name>
    <dbReference type="NCBI Taxonomy" id="586396"/>
    <lineage>
        <taxon>Eukaryota</taxon>
        <taxon>Viridiplantae</taxon>
        <taxon>Streptophyta</taxon>
        <taxon>Embryophyta</taxon>
        <taxon>Tracheophyta</taxon>
        <taxon>Spermatophyta</taxon>
        <taxon>Magnoliopsida</taxon>
        <taxon>eudicotyledons</taxon>
        <taxon>Gunneridae</taxon>
        <taxon>Pentapetalae</taxon>
        <taxon>rosids</taxon>
        <taxon>fabids</taxon>
        <taxon>Malpighiales</taxon>
        <taxon>Linaceae</taxon>
        <taxon>Linum</taxon>
    </lineage>
</organism>
<keyword evidence="1" id="KW-1133">Transmembrane helix</keyword>
<dbReference type="AlphaFoldDB" id="A0AAV0JUL8"/>
<dbReference type="EMBL" id="CAMGYJ010000005">
    <property type="protein sequence ID" value="CAI0413461.1"/>
    <property type="molecule type" value="Genomic_DNA"/>
</dbReference>
<dbReference type="Pfam" id="PF01569">
    <property type="entry name" value="PAP2"/>
    <property type="match status" value="1"/>
</dbReference>
<dbReference type="InterPro" id="IPR000326">
    <property type="entry name" value="PAP2/HPO"/>
</dbReference>
<dbReference type="PANTHER" id="PTHR14969:SF13">
    <property type="entry name" value="AT30094P"/>
    <property type="match status" value="1"/>
</dbReference>
<gene>
    <name evidence="3" type="ORF">LITE_LOCUS15969</name>
</gene>
<keyword evidence="1" id="KW-0472">Membrane</keyword>
<keyword evidence="1" id="KW-0812">Transmembrane</keyword>
<name>A0AAV0JUL8_9ROSI</name>
<dbReference type="SMART" id="SM00014">
    <property type="entry name" value="acidPPc"/>
    <property type="match status" value="1"/>
</dbReference>
<feature type="transmembrane region" description="Helical" evidence="1">
    <location>
        <begin position="185"/>
        <end position="207"/>
    </location>
</feature>
<protein>
    <recommendedName>
        <fullName evidence="2">Phosphatidic acid phosphatase type 2/haloperoxidase domain-containing protein</fullName>
    </recommendedName>
</protein>
<sequence>MAAGLPLLRRVIAVDAAISRFLHTLFHPYFPTALLLLLEISADFRFSFPICLALLFSPLSPALLPLFSPLLFGLLLDLAVVGLTKAIFRRQRPPYNHSSMSAVVAVDKFSFPSGHSTRVFFVASLVSLSGTAIEAALLELKAGGGLAEQWIVGGDEGRVVEIVAIGVFAWAAITASSRVFLGRHFFLDVVAGVCLGVLEGLVAFRFLRFENFLRHPTLSESRRGCKLSACNLH</sequence>
<feature type="domain" description="Phosphatidic acid phosphatase type 2/haloperoxidase" evidence="2">
    <location>
        <begin position="67"/>
        <end position="204"/>
    </location>
</feature>
<dbReference type="GO" id="GO:0042392">
    <property type="term" value="F:sphingosine-1-phosphate phosphatase activity"/>
    <property type="evidence" value="ECO:0007669"/>
    <property type="project" value="TreeGrafter"/>
</dbReference>
<evidence type="ECO:0000313" key="4">
    <source>
        <dbReference type="Proteomes" id="UP001154282"/>
    </source>
</evidence>
<dbReference type="PANTHER" id="PTHR14969">
    <property type="entry name" value="SPHINGOSINE-1-PHOSPHATE PHOSPHOHYDROLASE"/>
    <property type="match status" value="1"/>
</dbReference>
<dbReference type="SUPFAM" id="SSF48317">
    <property type="entry name" value="Acid phosphatase/Vanadium-dependent haloperoxidase"/>
    <property type="match status" value="1"/>
</dbReference>
<proteinExistence type="predicted"/>
<evidence type="ECO:0000313" key="3">
    <source>
        <dbReference type="EMBL" id="CAI0413461.1"/>
    </source>
</evidence>
<evidence type="ECO:0000259" key="2">
    <source>
        <dbReference type="SMART" id="SM00014"/>
    </source>
</evidence>
<comment type="caution">
    <text evidence="3">The sequence shown here is derived from an EMBL/GenBank/DDBJ whole genome shotgun (WGS) entry which is preliminary data.</text>
</comment>
<feature type="transmembrane region" description="Helical" evidence="1">
    <location>
        <begin position="29"/>
        <end position="56"/>
    </location>
</feature>
<dbReference type="Gene3D" id="1.20.144.10">
    <property type="entry name" value="Phosphatidic acid phosphatase type 2/haloperoxidase"/>
    <property type="match status" value="1"/>
</dbReference>
<dbReference type="InterPro" id="IPR036938">
    <property type="entry name" value="PAP2/HPO_sf"/>
</dbReference>
<keyword evidence="4" id="KW-1185">Reference proteome</keyword>
<feature type="transmembrane region" description="Helical" evidence="1">
    <location>
        <begin position="63"/>
        <end position="88"/>
    </location>
</feature>
<reference evidence="3" key="1">
    <citation type="submission" date="2022-08" db="EMBL/GenBank/DDBJ databases">
        <authorList>
            <person name="Gutierrez-Valencia J."/>
        </authorList>
    </citation>
    <scope>NUCLEOTIDE SEQUENCE</scope>
</reference>
<accession>A0AAV0JUL8</accession>
<feature type="transmembrane region" description="Helical" evidence="1">
    <location>
        <begin position="159"/>
        <end position="179"/>
    </location>
</feature>
<dbReference type="Proteomes" id="UP001154282">
    <property type="component" value="Unassembled WGS sequence"/>
</dbReference>